<sequence>MHSRVRRHLKLVAVVTAVMLALSGFSLARSGGGKGGGSRSGGSGGGGCGKDSSSSSSGYRYNGTSGGSSSSGSSGSSGSGSSRDREPDAEIVSCIAESGKTVVKLTSRGETDSYLVSVDFLDSAGDVVDTGLEYVRLKAGETKRVEVKPEEPALASRVRDCRLGDVY</sequence>
<keyword evidence="4" id="KW-1185">Reference proteome</keyword>
<evidence type="ECO:0000256" key="1">
    <source>
        <dbReference type="SAM" id="MobiDB-lite"/>
    </source>
</evidence>
<keyword evidence="2" id="KW-0732">Signal</keyword>
<proteinExistence type="predicted"/>
<feature type="signal peptide" evidence="2">
    <location>
        <begin position="1"/>
        <end position="28"/>
    </location>
</feature>
<evidence type="ECO:0008006" key="5">
    <source>
        <dbReference type="Google" id="ProtNLM"/>
    </source>
</evidence>
<comment type="caution">
    <text evidence="3">The sequence shown here is derived from an EMBL/GenBank/DDBJ whole genome shotgun (WGS) entry which is preliminary data.</text>
</comment>
<name>A0ABN3HR85_9ACTN</name>
<organism evidence="3 4">
    <name type="scientific">Streptomyces glaucosporus</name>
    <dbReference type="NCBI Taxonomy" id="284044"/>
    <lineage>
        <taxon>Bacteria</taxon>
        <taxon>Bacillati</taxon>
        <taxon>Actinomycetota</taxon>
        <taxon>Actinomycetes</taxon>
        <taxon>Kitasatosporales</taxon>
        <taxon>Streptomycetaceae</taxon>
        <taxon>Streptomyces</taxon>
    </lineage>
</organism>
<reference evidence="3 4" key="1">
    <citation type="journal article" date="2019" name="Int. J. Syst. Evol. Microbiol.">
        <title>The Global Catalogue of Microorganisms (GCM) 10K type strain sequencing project: providing services to taxonomists for standard genome sequencing and annotation.</title>
        <authorList>
            <consortium name="The Broad Institute Genomics Platform"/>
            <consortium name="The Broad Institute Genome Sequencing Center for Infectious Disease"/>
            <person name="Wu L."/>
            <person name="Ma J."/>
        </authorList>
    </citation>
    <scope>NUCLEOTIDE SEQUENCE [LARGE SCALE GENOMIC DNA]</scope>
    <source>
        <strain evidence="3 4">JCM 6921</strain>
    </source>
</reference>
<evidence type="ECO:0000256" key="2">
    <source>
        <dbReference type="SAM" id="SignalP"/>
    </source>
</evidence>
<feature type="compositionally biased region" description="Low complexity" evidence="1">
    <location>
        <begin position="50"/>
        <end position="81"/>
    </location>
</feature>
<protein>
    <recommendedName>
        <fullName evidence="5">Secreted protein</fullName>
    </recommendedName>
</protein>
<feature type="compositionally biased region" description="Gly residues" evidence="1">
    <location>
        <begin position="30"/>
        <end position="49"/>
    </location>
</feature>
<feature type="region of interest" description="Disordered" evidence="1">
    <location>
        <begin position="30"/>
        <end position="90"/>
    </location>
</feature>
<evidence type="ECO:0000313" key="4">
    <source>
        <dbReference type="Proteomes" id="UP001500058"/>
    </source>
</evidence>
<gene>
    <name evidence="3" type="ORF">GCM10010420_05640</name>
</gene>
<dbReference type="RefSeq" id="WP_344629193.1">
    <property type="nucleotide sequence ID" value="NZ_BAAATJ010000002.1"/>
</dbReference>
<dbReference type="EMBL" id="BAAATJ010000002">
    <property type="protein sequence ID" value="GAA2385901.1"/>
    <property type="molecule type" value="Genomic_DNA"/>
</dbReference>
<dbReference type="Proteomes" id="UP001500058">
    <property type="component" value="Unassembled WGS sequence"/>
</dbReference>
<feature type="chain" id="PRO_5047082191" description="Secreted protein" evidence="2">
    <location>
        <begin position="29"/>
        <end position="167"/>
    </location>
</feature>
<accession>A0ABN3HR85</accession>
<evidence type="ECO:0000313" key="3">
    <source>
        <dbReference type="EMBL" id="GAA2385901.1"/>
    </source>
</evidence>